<dbReference type="Gene3D" id="1.20.1250.20">
    <property type="entry name" value="MFS general substrate transporter like domains"/>
    <property type="match status" value="2"/>
</dbReference>
<evidence type="ECO:0000313" key="6">
    <source>
        <dbReference type="Proteomes" id="UP000001996"/>
    </source>
</evidence>
<feature type="domain" description="Major facilitator superfamily (MFS) profile" evidence="4">
    <location>
        <begin position="84"/>
        <end position="496"/>
    </location>
</feature>
<dbReference type="InterPro" id="IPR011701">
    <property type="entry name" value="MFS"/>
</dbReference>
<accession>A5DS13</accession>
<keyword evidence="3" id="KW-1133">Transmembrane helix</keyword>
<gene>
    <name evidence="5" type="ORF">LELG_00149</name>
</gene>
<feature type="transmembrane region" description="Helical" evidence="3">
    <location>
        <begin position="177"/>
        <end position="199"/>
    </location>
</feature>
<reference evidence="5 6" key="1">
    <citation type="journal article" date="2009" name="Nature">
        <title>Evolution of pathogenicity and sexual reproduction in eight Candida genomes.</title>
        <authorList>
            <person name="Butler G."/>
            <person name="Rasmussen M.D."/>
            <person name="Lin M.F."/>
            <person name="Santos M.A."/>
            <person name="Sakthikumar S."/>
            <person name="Munro C.A."/>
            <person name="Rheinbay E."/>
            <person name="Grabherr M."/>
            <person name="Forche A."/>
            <person name="Reedy J.L."/>
            <person name="Agrafioti I."/>
            <person name="Arnaud M.B."/>
            <person name="Bates S."/>
            <person name="Brown A.J."/>
            <person name="Brunke S."/>
            <person name="Costanzo M.C."/>
            <person name="Fitzpatrick D.A."/>
            <person name="de Groot P.W."/>
            <person name="Harris D."/>
            <person name="Hoyer L.L."/>
            <person name="Hube B."/>
            <person name="Klis F.M."/>
            <person name="Kodira C."/>
            <person name="Lennard N."/>
            <person name="Logue M.E."/>
            <person name="Martin R."/>
            <person name="Neiman A.M."/>
            <person name="Nikolaou E."/>
            <person name="Quail M.A."/>
            <person name="Quinn J."/>
            <person name="Santos M.C."/>
            <person name="Schmitzberger F.F."/>
            <person name="Sherlock G."/>
            <person name="Shah P."/>
            <person name="Silverstein K.A."/>
            <person name="Skrzypek M.S."/>
            <person name="Soll D."/>
            <person name="Staggs R."/>
            <person name="Stansfield I."/>
            <person name="Stumpf M.P."/>
            <person name="Sudbery P.E."/>
            <person name="Srikantha T."/>
            <person name="Zeng Q."/>
            <person name="Berman J."/>
            <person name="Berriman M."/>
            <person name="Heitman J."/>
            <person name="Gow N.A."/>
            <person name="Lorenz M.C."/>
            <person name="Birren B.W."/>
            <person name="Kellis M."/>
            <person name="Cuomo C.A."/>
        </authorList>
    </citation>
    <scope>NUCLEOTIDE SEQUENCE [LARGE SCALE GENOMIC DNA]</scope>
    <source>
        <strain evidence="6">ATCC 11503 / BCRC 21390 / CBS 2605 / JCM 1781 / NBRC 1676 / NRRL YB-4239</strain>
    </source>
</reference>
<protein>
    <recommendedName>
        <fullName evidence="4">Major facilitator superfamily (MFS) profile domain-containing protein</fullName>
    </recommendedName>
</protein>
<dbReference type="GO" id="GO:0016020">
    <property type="term" value="C:membrane"/>
    <property type="evidence" value="ECO:0007669"/>
    <property type="project" value="UniProtKB-SubCell"/>
</dbReference>
<feature type="transmembrane region" description="Helical" evidence="3">
    <location>
        <begin position="440"/>
        <end position="461"/>
    </location>
</feature>
<feature type="transmembrane region" description="Helical" evidence="3">
    <location>
        <begin position="154"/>
        <end position="171"/>
    </location>
</feature>
<feature type="transmembrane region" description="Helical" evidence="3">
    <location>
        <begin position="211"/>
        <end position="231"/>
    </location>
</feature>
<feature type="transmembrane region" description="Helical" evidence="3">
    <location>
        <begin position="347"/>
        <end position="366"/>
    </location>
</feature>
<dbReference type="eggNOG" id="KOG2504">
    <property type="taxonomic scope" value="Eukaryota"/>
</dbReference>
<feature type="transmembrane region" description="Helical" evidence="3">
    <location>
        <begin position="85"/>
        <end position="106"/>
    </location>
</feature>
<dbReference type="PANTHER" id="PTHR11360">
    <property type="entry name" value="MONOCARBOXYLATE TRANSPORTER"/>
    <property type="match status" value="1"/>
</dbReference>
<keyword evidence="3" id="KW-0472">Membrane</keyword>
<dbReference type="InterPro" id="IPR050327">
    <property type="entry name" value="Proton-linked_MCT"/>
</dbReference>
<dbReference type="PROSITE" id="PS50850">
    <property type="entry name" value="MFS"/>
    <property type="match status" value="1"/>
</dbReference>
<dbReference type="SUPFAM" id="SSF103473">
    <property type="entry name" value="MFS general substrate transporter"/>
    <property type="match status" value="1"/>
</dbReference>
<dbReference type="InterPro" id="IPR036259">
    <property type="entry name" value="MFS_trans_sf"/>
</dbReference>
<dbReference type="PANTHER" id="PTHR11360:SF177">
    <property type="entry name" value="RIBOFLAVIN TRANSPORTER MCH5"/>
    <property type="match status" value="1"/>
</dbReference>
<comment type="similarity">
    <text evidence="2">Belongs to the major facilitator superfamily. Monocarboxylate porter (TC 2.A.1.13) family.</text>
</comment>
<feature type="transmembrane region" description="Helical" evidence="3">
    <location>
        <begin position="404"/>
        <end position="428"/>
    </location>
</feature>
<sequence>MVQTTTTTTIINSSLQMQETIELDNHVHSRNKAPMQAIQSLPASQSIAVETLSLNPLVQETSGLSTTFSIPSSEEKSYPDGGWKAYSVTLGSFLGLIVNLGLINSIGALQTYISRNQLKALLEVNISWIFGVFLSIAYAGGLVTGPIFDKYGPLWLLVASSAFIFLGLMGAANSFEIWHFILSFISMGIGNGLGMTPLVGVISHWFDKRRGVTTAFATCGGSVGGLIFPLMLRSLYVRVGYVWAVRVLAFVCLGCMIASILLVKERFRKERQNGNSATNESGDDTFIDPEGKTRHQIIVQTLKDVFTKQDAKYIYVILGSFFAELSVVLLVTYFASYAIAQGMTESTSYLLLTVWNAVGILGRLVPGHISDIYGRFNINVLMLICFTLTILVLLLPFGHMSHGVIWAFAVLGGYSSGSVLSLLPACLSQITPVNEIGKKYGILNSLLALANLFGVPIAAAVIKDGTQKQYNNYIILVGVLQFLGTFFWYCSRVEIAGFRLNVKV</sequence>
<dbReference type="OMA" id="FCCAVAV"/>
<evidence type="ECO:0000256" key="1">
    <source>
        <dbReference type="ARBA" id="ARBA00004141"/>
    </source>
</evidence>
<dbReference type="Pfam" id="PF07690">
    <property type="entry name" value="MFS_1"/>
    <property type="match status" value="1"/>
</dbReference>
<dbReference type="GO" id="GO:0022857">
    <property type="term" value="F:transmembrane transporter activity"/>
    <property type="evidence" value="ECO:0007669"/>
    <property type="project" value="InterPro"/>
</dbReference>
<dbReference type="VEuPathDB" id="FungiDB:LELG_00149"/>
<feature type="transmembrane region" description="Helical" evidence="3">
    <location>
        <begin position="473"/>
        <end position="490"/>
    </location>
</feature>
<dbReference type="GO" id="GO:0032218">
    <property type="term" value="P:riboflavin transport"/>
    <property type="evidence" value="ECO:0007669"/>
    <property type="project" value="TreeGrafter"/>
</dbReference>
<evidence type="ECO:0000259" key="4">
    <source>
        <dbReference type="PROSITE" id="PS50850"/>
    </source>
</evidence>
<name>A5DS13_LODEL</name>
<dbReference type="AlphaFoldDB" id="A5DS13"/>
<evidence type="ECO:0000256" key="2">
    <source>
        <dbReference type="ARBA" id="ARBA00006727"/>
    </source>
</evidence>
<organism evidence="5 6">
    <name type="scientific">Lodderomyces elongisporus (strain ATCC 11503 / CBS 2605 / JCM 1781 / NBRC 1676 / NRRL YB-4239)</name>
    <name type="common">Yeast</name>
    <name type="synonym">Saccharomyces elongisporus</name>
    <dbReference type="NCBI Taxonomy" id="379508"/>
    <lineage>
        <taxon>Eukaryota</taxon>
        <taxon>Fungi</taxon>
        <taxon>Dikarya</taxon>
        <taxon>Ascomycota</taxon>
        <taxon>Saccharomycotina</taxon>
        <taxon>Pichiomycetes</taxon>
        <taxon>Debaryomycetaceae</taxon>
        <taxon>Candida/Lodderomyces clade</taxon>
        <taxon>Lodderomyces</taxon>
    </lineage>
</organism>
<feature type="transmembrane region" description="Helical" evidence="3">
    <location>
        <begin position="243"/>
        <end position="263"/>
    </location>
</feature>
<dbReference type="HOGENOM" id="CLU_001265_1_0_1"/>
<evidence type="ECO:0000256" key="3">
    <source>
        <dbReference type="SAM" id="Phobius"/>
    </source>
</evidence>
<evidence type="ECO:0000313" key="5">
    <source>
        <dbReference type="EMBL" id="EDK41971.1"/>
    </source>
</evidence>
<feature type="transmembrane region" description="Helical" evidence="3">
    <location>
        <begin position="313"/>
        <end position="335"/>
    </location>
</feature>
<dbReference type="InParanoid" id="A5DS13"/>
<comment type="subcellular location">
    <subcellularLocation>
        <location evidence="1">Membrane</location>
        <topology evidence="1">Multi-pass membrane protein</topology>
    </subcellularLocation>
</comment>
<feature type="transmembrane region" description="Helical" evidence="3">
    <location>
        <begin position="378"/>
        <end position="398"/>
    </location>
</feature>
<keyword evidence="3" id="KW-0812">Transmembrane</keyword>
<dbReference type="FunCoup" id="A5DS13">
    <property type="interactions" value="163"/>
</dbReference>
<dbReference type="InterPro" id="IPR020846">
    <property type="entry name" value="MFS_dom"/>
</dbReference>
<feature type="transmembrane region" description="Helical" evidence="3">
    <location>
        <begin position="126"/>
        <end position="147"/>
    </location>
</feature>
<dbReference type="OrthoDB" id="6509908at2759"/>
<dbReference type="KEGG" id="lel:PVL30_000145"/>
<dbReference type="EMBL" id="CH981524">
    <property type="protein sequence ID" value="EDK41971.1"/>
    <property type="molecule type" value="Genomic_DNA"/>
</dbReference>
<dbReference type="Proteomes" id="UP000001996">
    <property type="component" value="Unassembled WGS sequence"/>
</dbReference>
<proteinExistence type="inferred from homology"/>
<dbReference type="GeneID" id="5235594"/>
<keyword evidence="6" id="KW-1185">Reference proteome</keyword>